<dbReference type="HOGENOM" id="CLU_073699_0_0_1"/>
<dbReference type="PANTHER" id="PTHR36074:SF1">
    <property type="entry name" value="ISOPENTENYL-DIPHOSPHATE DELTA-ISOMERASE"/>
    <property type="match status" value="1"/>
</dbReference>
<dbReference type="EMBL" id="KI394182">
    <property type="protein sequence ID" value="ERN04678.1"/>
    <property type="molecule type" value="Genomic_DNA"/>
</dbReference>
<feature type="non-terminal residue" evidence="1">
    <location>
        <position position="326"/>
    </location>
</feature>
<evidence type="ECO:0000313" key="1">
    <source>
        <dbReference type="EMBL" id="ERN04678.1"/>
    </source>
</evidence>
<sequence length="326" mass="36088">MAGIALLLDLISKDHGLSDKSSVLSRGVVSASFAVSATLAASPFASRLLSGRSTAFCDAAAVLNGDYVSNSRRVSWKGYYSTDPYSYTTKEYPVELKPLFSAFHWKALALTSLRSFLMFYLPLLEPHPPPKDDDDDDDLLTDEPEEKQPVDLVVPLKNSVIQIFRETTVVTTRRVLERIAVHYVSRRMAWKLLKDMPKSATRKYQRGTPTVLLFYGVAKSTLRGHFLGVAASWLVQVGIEIYRCVHVFVESSDEDLRSEQIQLLWRNVWGATLRCGASLAFAPIGAGFGAAIIHPSLGQWVGCALGDLAGPYMVAFCFDKLHHLDV</sequence>
<dbReference type="eggNOG" id="ENOG502QT98">
    <property type="taxonomic scope" value="Eukaryota"/>
</dbReference>
<dbReference type="OMA" id="ASWLIQV"/>
<proteinExistence type="predicted"/>
<organism evidence="1 2">
    <name type="scientific">Amborella trichopoda</name>
    <dbReference type="NCBI Taxonomy" id="13333"/>
    <lineage>
        <taxon>Eukaryota</taxon>
        <taxon>Viridiplantae</taxon>
        <taxon>Streptophyta</taxon>
        <taxon>Embryophyta</taxon>
        <taxon>Tracheophyta</taxon>
        <taxon>Spermatophyta</taxon>
        <taxon>Magnoliopsida</taxon>
        <taxon>Amborellales</taxon>
        <taxon>Amborellaceae</taxon>
        <taxon>Amborella</taxon>
    </lineage>
</organism>
<dbReference type="Proteomes" id="UP000017836">
    <property type="component" value="Unassembled WGS sequence"/>
</dbReference>
<accession>W1P9U4</accession>
<gene>
    <name evidence="1" type="ORF">AMTR_s00076p00140960</name>
</gene>
<dbReference type="STRING" id="13333.W1P9U4"/>
<name>W1P9U4_AMBTC</name>
<protein>
    <submittedName>
        <fullName evidence="1">Uncharacterized protein</fullName>
    </submittedName>
</protein>
<dbReference type="AlphaFoldDB" id="W1P9U4"/>
<dbReference type="PANTHER" id="PTHR36074">
    <property type="entry name" value="ISOPENTENYL-DIPHOSPHATE DELTA-ISOMERASE"/>
    <property type="match status" value="1"/>
</dbReference>
<keyword evidence="2" id="KW-1185">Reference proteome</keyword>
<reference evidence="2" key="1">
    <citation type="journal article" date="2013" name="Science">
        <title>The Amborella genome and the evolution of flowering plants.</title>
        <authorList>
            <consortium name="Amborella Genome Project"/>
        </authorList>
    </citation>
    <scope>NUCLEOTIDE SEQUENCE [LARGE SCALE GENOMIC DNA]</scope>
</reference>
<evidence type="ECO:0000313" key="2">
    <source>
        <dbReference type="Proteomes" id="UP000017836"/>
    </source>
</evidence>